<reference evidence="2 3" key="1">
    <citation type="submission" date="2013-11" db="EMBL/GenBank/DDBJ databases">
        <title>The Damaraland mole rat (Fukomys damarensis) genome and evolution of African mole rats.</title>
        <authorList>
            <person name="Gladyshev V.N."/>
            <person name="Fang X."/>
        </authorList>
    </citation>
    <scope>NUCLEOTIDE SEQUENCE [LARGE SCALE GENOMIC DNA]</scope>
    <source>
        <tissue evidence="2">Liver</tissue>
    </source>
</reference>
<gene>
    <name evidence="2" type="ORF">H920_03491</name>
</gene>
<organism evidence="2 3">
    <name type="scientific">Fukomys damarensis</name>
    <name type="common">Damaraland mole rat</name>
    <name type="synonym">Cryptomys damarensis</name>
    <dbReference type="NCBI Taxonomy" id="885580"/>
    <lineage>
        <taxon>Eukaryota</taxon>
        <taxon>Metazoa</taxon>
        <taxon>Chordata</taxon>
        <taxon>Craniata</taxon>
        <taxon>Vertebrata</taxon>
        <taxon>Euteleostomi</taxon>
        <taxon>Mammalia</taxon>
        <taxon>Eutheria</taxon>
        <taxon>Euarchontoglires</taxon>
        <taxon>Glires</taxon>
        <taxon>Rodentia</taxon>
        <taxon>Hystricomorpha</taxon>
        <taxon>Bathyergidae</taxon>
        <taxon>Fukomys</taxon>
    </lineage>
</organism>
<protein>
    <submittedName>
        <fullName evidence="2">Uncharacterized protein</fullName>
    </submittedName>
</protein>
<dbReference type="Proteomes" id="UP000028990">
    <property type="component" value="Unassembled WGS sequence"/>
</dbReference>
<evidence type="ECO:0000256" key="1">
    <source>
        <dbReference type="SAM" id="SignalP"/>
    </source>
</evidence>
<feature type="signal peptide" evidence="1">
    <location>
        <begin position="1"/>
        <end position="22"/>
    </location>
</feature>
<keyword evidence="1" id="KW-0732">Signal</keyword>
<feature type="chain" id="PRO_5001873541" evidence="1">
    <location>
        <begin position="23"/>
        <end position="156"/>
    </location>
</feature>
<dbReference type="EMBL" id="KN121889">
    <property type="protein sequence ID" value="KFO35093.1"/>
    <property type="molecule type" value="Genomic_DNA"/>
</dbReference>
<name>A0A091DX95_FUKDA</name>
<dbReference type="AlphaFoldDB" id="A0A091DX95"/>
<accession>A0A091DX95</accession>
<evidence type="ECO:0000313" key="2">
    <source>
        <dbReference type="EMBL" id="KFO35093.1"/>
    </source>
</evidence>
<sequence>MKLRRLLFAAAAIWKMTDSTQSVPSILPASCFPAKPAETDLRLKQSPPVVIRQLPGCWWHTPGHLSCRFPGFSDADQGTMEVTCGQVTLYFQHCLTPPMILQSNPNDCLQSVSYMLQQMHRRPAASPTKAEASAQSPNIMCDSYLSAWDGEAGSVK</sequence>
<evidence type="ECO:0000313" key="3">
    <source>
        <dbReference type="Proteomes" id="UP000028990"/>
    </source>
</evidence>
<keyword evidence="3" id="KW-1185">Reference proteome</keyword>
<proteinExistence type="predicted"/>